<evidence type="ECO:0000313" key="4">
    <source>
        <dbReference type="Proteomes" id="UP001515641"/>
    </source>
</evidence>
<keyword evidence="1" id="KW-1133">Transmembrane helix</keyword>
<accession>A0ABX0L0E4</accession>
<keyword evidence="4" id="KW-1185">Reference proteome</keyword>
<reference evidence="3 4" key="1">
    <citation type="submission" date="2020-03" db="EMBL/GenBank/DDBJ databases">
        <title>Draft genome sequence of environmentally isolated cultures.</title>
        <authorList>
            <person name="Wilson H.S."/>
            <person name="De Leon M.E."/>
        </authorList>
    </citation>
    <scope>NUCLEOTIDE SEQUENCE [LARGE SCALE GENOMIC DNA]</scope>
    <source>
        <strain evidence="3 4">HSC-31F16</strain>
    </source>
</reference>
<keyword evidence="1" id="KW-0812">Transmembrane</keyword>
<dbReference type="EMBL" id="JAAOMA010000003">
    <property type="protein sequence ID" value="NHR04280.1"/>
    <property type="molecule type" value="Genomic_DNA"/>
</dbReference>
<dbReference type="Pfam" id="PF20455">
    <property type="entry name" value="DUF6708"/>
    <property type="match status" value="1"/>
</dbReference>
<name>A0ABX0L0E4_9NEIS</name>
<feature type="domain" description="DUF6708" evidence="2">
    <location>
        <begin position="121"/>
        <end position="287"/>
    </location>
</feature>
<comment type="caution">
    <text evidence="3">The sequence shown here is derived from an EMBL/GenBank/DDBJ whole genome shotgun (WGS) entry which is preliminary data.</text>
</comment>
<feature type="transmembrane region" description="Helical" evidence="1">
    <location>
        <begin position="236"/>
        <end position="258"/>
    </location>
</feature>
<keyword evidence="1" id="KW-0472">Membrane</keyword>
<feature type="transmembrane region" description="Helical" evidence="1">
    <location>
        <begin position="62"/>
        <end position="86"/>
    </location>
</feature>
<gene>
    <name evidence="3" type="ORF">HA052_03630</name>
</gene>
<feature type="transmembrane region" description="Helical" evidence="1">
    <location>
        <begin position="92"/>
        <end position="112"/>
    </location>
</feature>
<evidence type="ECO:0000259" key="2">
    <source>
        <dbReference type="Pfam" id="PF20455"/>
    </source>
</evidence>
<evidence type="ECO:0000256" key="1">
    <source>
        <dbReference type="SAM" id="Phobius"/>
    </source>
</evidence>
<protein>
    <recommendedName>
        <fullName evidence="2">DUF6708 domain-containing protein</fullName>
    </recommendedName>
</protein>
<sequence length="300" mass="35032">MEYTGLLKNYKVNRKLTQQEKENQLHQDTKLNIKISHELTVIEINSTYLEVVDKFFFWKGGLTTACSLLLVGIFVILIAFLRLIIIERSNEIEAWLALLFACAVFSPLIWLFTRSIHKEINLTHYPIRFNRNTRKIHVFRLDGSVLTANWDQVFFTQSLVTSKFWEFQGHILAEDRETVLETFALPILAAGPKAKEDFKGYWEFIRRYMEEGPASVIDVITGYLPIKQKKETLAFCYHRVAFSLGSAINPLMLLYYIMYYPGRIPAMHYSKIPQWPREIEEQCSVNPNDPYFKDASSNPK</sequence>
<dbReference type="InterPro" id="IPR046554">
    <property type="entry name" value="DUF6708"/>
</dbReference>
<proteinExistence type="predicted"/>
<dbReference type="Proteomes" id="UP001515641">
    <property type="component" value="Unassembled WGS sequence"/>
</dbReference>
<evidence type="ECO:0000313" key="3">
    <source>
        <dbReference type="EMBL" id="NHR04280.1"/>
    </source>
</evidence>
<organism evidence="3 4">
    <name type="scientific">Chromobacterium fluminis</name>
    <dbReference type="NCBI Taxonomy" id="3044269"/>
    <lineage>
        <taxon>Bacteria</taxon>
        <taxon>Pseudomonadati</taxon>
        <taxon>Pseudomonadota</taxon>
        <taxon>Betaproteobacteria</taxon>
        <taxon>Neisseriales</taxon>
        <taxon>Chromobacteriaceae</taxon>
        <taxon>Chromobacterium</taxon>
    </lineage>
</organism>
<dbReference type="RefSeq" id="WP_166450805.1">
    <property type="nucleotide sequence ID" value="NZ_JAAOMA010000003.1"/>
</dbReference>